<accession>A0A558BS25</accession>
<feature type="domain" description="FAD/NAD(P)-binding" evidence="4">
    <location>
        <begin position="8"/>
        <end position="282"/>
    </location>
</feature>
<proteinExistence type="predicted"/>
<dbReference type="InterPro" id="IPR050097">
    <property type="entry name" value="Ferredoxin-NADP_redctase_2"/>
</dbReference>
<keyword evidence="2" id="KW-0560">Oxidoreductase</keyword>
<dbReference type="PANTHER" id="PTHR48105">
    <property type="entry name" value="THIOREDOXIN REDUCTASE 1-RELATED-RELATED"/>
    <property type="match status" value="1"/>
</dbReference>
<evidence type="ECO:0000256" key="1">
    <source>
        <dbReference type="ARBA" id="ARBA00022630"/>
    </source>
</evidence>
<dbReference type="AlphaFoldDB" id="A0A558BS25"/>
<dbReference type="OrthoDB" id="9786503at2"/>
<gene>
    <name evidence="5" type="ORF">FNT36_16870</name>
</gene>
<dbReference type="EMBL" id="VMRJ01000004">
    <property type="protein sequence ID" value="TVT39327.1"/>
    <property type="molecule type" value="Genomic_DNA"/>
</dbReference>
<feature type="transmembrane region" description="Helical" evidence="3">
    <location>
        <begin position="6"/>
        <end position="25"/>
    </location>
</feature>
<keyword evidence="3" id="KW-1133">Transmembrane helix</keyword>
<evidence type="ECO:0000256" key="3">
    <source>
        <dbReference type="SAM" id="Phobius"/>
    </source>
</evidence>
<reference evidence="5 6" key="1">
    <citation type="submission" date="2019-07" db="EMBL/GenBank/DDBJ databases">
        <title>Hymenobacter sp. straun FUR1 Genome sequencing and assembly.</title>
        <authorList>
            <person name="Chhetri G."/>
        </authorList>
    </citation>
    <scope>NUCLEOTIDE SEQUENCE [LARGE SCALE GENOMIC DNA]</scope>
    <source>
        <strain evidence="5 6">Fur1</strain>
    </source>
</reference>
<protein>
    <submittedName>
        <fullName evidence="5">NAD(P)/FAD-dependent oxidoreductase</fullName>
    </submittedName>
</protein>
<keyword evidence="6" id="KW-1185">Reference proteome</keyword>
<keyword evidence="3" id="KW-0472">Membrane</keyword>
<dbReference type="Gene3D" id="3.50.50.60">
    <property type="entry name" value="FAD/NAD(P)-binding domain"/>
    <property type="match status" value="2"/>
</dbReference>
<dbReference type="PRINTS" id="PR00469">
    <property type="entry name" value="PNDRDTASEII"/>
</dbReference>
<dbReference type="RefSeq" id="WP_144850080.1">
    <property type="nucleotide sequence ID" value="NZ_VMRJ01000004.1"/>
</dbReference>
<evidence type="ECO:0000256" key="2">
    <source>
        <dbReference type="ARBA" id="ARBA00023002"/>
    </source>
</evidence>
<dbReference type="InterPro" id="IPR023753">
    <property type="entry name" value="FAD/NAD-binding_dom"/>
</dbReference>
<dbReference type="InterPro" id="IPR036188">
    <property type="entry name" value="FAD/NAD-bd_sf"/>
</dbReference>
<name>A0A558BS25_9BACT</name>
<organism evidence="5 6">
    <name type="scientific">Hymenobacter setariae</name>
    <dbReference type="NCBI Taxonomy" id="2594794"/>
    <lineage>
        <taxon>Bacteria</taxon>
        <taxon>Pseudomonadati</taxon>
        <taxon>Bacteroidota</taxon>
        <taxon>Cytophagia</taxon>
        <taxon>Cytophagales</taxon>
        <taxon>Hymenobacteraceae</taxon>
        <taxon>Hymenobacter</taxon>
    </lineage>
</organism>
<keyword evidence="3" id="KW-0812">Transmembrane</keyword>
<dbReference type="Proteomes" id="UP000317624">
    <property type="component" value="Unassembled WGS sequence"/>
</dbReference>
<comment type="caution">
    <text evidence="5">The sequence shown here is derived from an EMBL/GenBank/DDBJ whole genome shotgun (WGS) entry which is preliminary data.</text>
</comment>
<dbReference type="GO" id="GO:0016491">
    <property type="term" value="F:oxidoreductase activity"/>
    <property type="evidence" value="ECO:0007669"/>
    <property type="project" value="UniProtKB-KW"/>
</dbReference>
<dbReference type="Pfam" id="PF07992">
    <property type="entry name" value="Pyr_redox_2"/>
    <property type="match status" value="1"/>
</dbReference>
<evidence type="ECO:0000313" key="6">
    <source>
        <dbReference type="Proteomes" id="UP000317624"/>
    </source>
</evidence>
<sequence>MENQSAVEVLIVGGSYAGLSAALTLGRSLRRVLILDTGQPCNRVTPHAHNFLTQDGTPPAELAAQARAQVLAYPTVELVPEAAVAASGTNGAFHVMTSTGREITAHKLLFATGVRDVLPTQPGVAECWGISAVHCPYCHGYEYRGQPTGTLLNGDAALEHARLLHQWTDQLTVFTNGPATFTPDQRQQLAGRGVQVEETPVQALHHTEGHIQYVELVDGRQVPLAALYVRPGMVQNCLLPQALGCAYTEAGYLQVDAVGKTTVPGIYAAGDATVLMRALSLAIAGGGLAGAMLNHELLP</sequence>
<keyword evidence="1" id="KW-0285">Flavoprotein</keyword>
<evidence type="ECO:0000259" key="4">
    <source>
        <dbReference type="Pfam" id="PF07992"/>
    </source>
</evidence>
<dbReference type="SUPFAM" id="SSF51905">
    <property type="entry name" value="FAD/NAD(P)-binding domain"/>
    <property type="match status" value="1"/>
</dbReference>
<dbReference type="PRINTS" id="PR00368">
    <property type="entry name" value="FADPNR"/>
</dbReference>
<evidence type="ECO:0000313" key="5">
    <source>
        <dbReference type="EMBL" id="TVT39327.1"/>
    </source>
</evidence>